<dbReference type="Pfam" id="PF05795">
    <property type="entry name" value="Plasmodium_Vir"/>
    <property type="match status" value="1"/>
</dbReference>
<dbReference type="Proteomes" id="UP000243200">
    <property type="component" value="Unassembled WGS sequence"/>
</dbReference>
<evidence type="ECO:0008006" key="4">
    <source>
        <dbReference type="Google" id="ProtNLM"/>
    </source>
</evidence>
<sequence length="123" mass="13235">MIDAIKALDTKQTSRQGLESLANTRGPNSSGHRVGSSKMGMKPENSYIGTKVCKSALAIAPIALAASALYKFTPLSQWIRKFSGSNHNITGNGGGHNEFLVHTQESDNMIFDGGENYISYQSI</sequence>
<protein>
    <recommendedName>
        <fullName evidence="4">PIR protein</fullName>
    </recommendedName>
</protein>
<gene>
    <name evidence="2" type="primary">PowCR01_000220200</name>
    <name evidence="2" type="ORF">POWCR01_000220200</name>
</gene>
<reference evidence="2 3" key="1">
    <citation type="submission" date="2016-06" db="EMBL/GenBank/DDBJ databases">
        <authorList>
            <consortium name="Pathogen Informatics"/>
        </authorList>
    </citation>
    <scope>NUCLEOTIDE SEQUENCE [LARGE SCALE GENOMIC DNA]</scope>
</reference>
<dbReference type="EMBL" id="FLRJ01000716">
    <property type="protein sequence ID" value="SBT74470.1"/>
    <property type="molecule type" value="Genomic_DNA"/>
</dbReference>
<evidence type="ECO:0000313" key="3">
    <source>
        <dbReference type="Proteomes" id="UP000243200"/>
    </source>
</evidence>
<dbReference type="VEuPathDB" id="PlasmoDB:POWCR01_000220200"/>
<dbReference type="AlphaFoldDB" id="A0A1C3KKI2"/>
<feature type="compositionally biased region" description="Polar residues" evidence="1">
    <location>
        <begin position="10"/>
        <end position="31"/>
    </location>
</feature>
<feature type="region of interest" description="Disordered" evidence="1">
    <location>
        <begin position="8"/>
        <end position="42"/>
    </location>
</feature>
<organism evidence="2 3">
    <name type="scientific">Plasmodium ovale</name>
    <name type="common">malaria parasite P. ovale</name>
    <dbReference type="NCBI Taxonomy" id="36330"/>
    <lineage>
        <taxon>Eukaryota</taxon>
        <taxon>Sar</taxon>
        <taxon>Alveolata</taxon>
        <taxon>Apicomplexa</taxon>
        <taxon>Aconoidasida</taxon>
        <taxon>Haemosporida</taxon>
        <taxon>Plasmodiidae</taxon>
        <taxon>Plasmodium</taxon>
        <taxon>Plasmodium (Plasmodium)</taxon>
    </lineage>
</organism>
<dbReference type="InterPro" id="IPR008780">
    <property type="entry name" value="Plasmodium_Vir"/>
</dbReference>
<evidence type="ECO:0000313" key="2">
    <source>
        <dbReference type="EMBL" id="SBT74470.1"/>
    </source>
</evidence>
<proteinExistence type="predicted"/>
<accession>A0A1C3KKI2</accession>
<name>A0A1C3KKI2_PLAOA</name>
<evidence type="ECO:0000256" key="1">
    <source>
        <dbReference type="SAM" id="MobiDB-lite"/>
    </source>
</evidence>